<dbReference type="Proteomes" id="UP001158576">
    <property type="component" value="Chromosome XSR"/>
</dbReference>
<keyword evidence="2" id="KW-1133">Transmembrane helix</keyword>
<feature type="transmembrane region" description="Helical" evidence="2">
    <location>
        <begin position="362"/>
        <end position="389"/>
    </location>
</feature>
<reference evidence="4 5" key="1">
    <citation type="submission" date="2021-04" db="EMBL/GenBank/DDBJ databases">
        <authorList>
            <person name="Bliznina A."/>
        </authorList>
    </citation>
    <scope>NUCLEOTIDE SEQUENCE [LARGE SCALE GENOMIC DNA]</scope>
</reference>
<feature type="signal peptide" evidence="3">
    <location>
        <begin position="1"/>
        <end position="16"/>
    </location>
</feature>
<feature type="chain" id="PRO_5046572096" evidence="3">
    <location>
        <begin position="17"/>
        <end position="492"/>
    </location>
</feature>
<keyword evidence="5" id="KW-1185">Reference proteome</keyword>
<accession>A0ABN7SJL9</accession>
<sequence>MMLSILTGAFLALGRADEIRDSVEIDFQDPVGIKEEPLELKCRYRLPESSTLTSIYFALGEYSGSSLIDPEDIIVSAEGVSGKRNWYGDWPEKSELEHNEDLDGWRVAVLRILSSSLEFDQAKFTCGLTAQDIPRPISSEAVVTAEVQVRPDEILFQHDIKEKTLFVSCGAENGKPYASASIIIDEKLGRTINGNDLVNASYQLTKAFDGKAVTCEVAHPTYVDGSIVQEFRLGAPKPSSSCGQTQTETCETVETGELAIVAVEMTREGDQCSFYVSSSSPVLQPPATLRWEGPEEDPSFEFDSKVANSVNFTTSAFDNTTAVTVVAESILGASAVAFVFRDHCLPIPTTTAAVSPEDEAEMAGAIVAAIVLGSLAVVFIIAAAIYFMCFNKHEEAYRPNEKDSDLDDITSSVDLNEVAETKKTASVKRSKSGTWNVPNGEENASLLANSSSLHSAPKRTTSTQTLPESEKYDQTVTLKENAVFASTESVHV</sequence>
<evidence type="ECO:0000313" key="5">
    <source>
        <dbReference type="Proteomes" id="UP001158576"/>
    </source>
</evidence>
<feature type="compositionally biased region" description="Polar residues" evidence="1">
    <location>
        <begin position="458"/>
        <end position="467"/>
    </location>
</feature>
<keyword evidence="3" id="KW-0732">Signal</keyword>
<evidence type="ECO:0000256" key="1">
    <source>
        <dbReference type="SAM" id="MobiDB-lite"/>
    </source>
</evidence>
<proteinExistence type="predicted"/>
<feature type="region of interest" description="Disordered" evidence="1">
    <location>
        <begin position="449"/>
        <end position="472"/>
    </location>
</feature>
<dbReference type="EMBL" id="OU015569">
    <property type="protein sequence ID" value="CAG5097818.1"/>
    <property type="molecule type" value="Genomic_DNA"/>
</dbReference>
<evidence type="ECO:0000313" key="4">
    <source>
        <dbReference type="EMBL" id="CAG5097818.1"/>
    </source>
</evidence>
<protein>
    <submittedName>
        <fullName evidence="4">Oidioi.mRNA.OKI2018_I69.XSR.g15247.t2.cds</fullName>
    </submittedName>
</protein>
<keyword evidence="2" id="KW-0472">Membrane</keyword>
<evidence type="ECO:0000256" key="3">
    <source>
        <dbReference type="SAM" id="SignalP"/>
    </source>
</evidence>
<evidence type="ECO:0000256" key="2">
    <source>
        <dbReference type="SAM" id="Phobius"/>
    </source>
</evidence>
<organism evidence="4 5">
    <name type="scientific">Oikopleura dioica</name>
    <name type="common">Tunicate</name>
    <dbReference type="NCBI Taxonomy" id="34765"/>
    <lineage>
        <taxon>Eukaryota</taxon>
        <taxon>Metazoa</taxon>
        <taxon>Chordata</taxon>
        <taxon>Tunicata</taxon>
        <taxon>Appendicularia</taxon>
        <taxon>Copelata</taxon>
        <taxon>Oikopleuridae</taxon>
        <taxon>Oikopleura</taxon>
    </lineage>
</organism>
<gene>
    <name evidence="4" type="ORF">OKIOD_LOCUS6805</name>
</gene>
<keyword evidence="2" id="KW-0812">Transmembrane</keyword>
<name>A0ABN7SJL9_OIKDI</name>